<gene>
    <name evidence="1" type="ORF">CEXT_354681</name>
</gene>
<reference evidence="1 2" key="1">
    <citation type="submission" date="2021-06" db="EMBL/GenBank/DDBJ databases">
        <title>Caerostris extrusa draft genome.</title>
        <authorList>
            <person name="Kono N."/>
            <person name="Arakawa K."/>
        </authorList>
    </citation>
    <scope>NUCLEOTIDE SEQUENCE [LARGE SCALE GENOMIC DNA]</scope>
</reference>
<accession>A0AAV4N4V0</accession>
<name>A0AAV4N4V0_CAEEX</name>
<dbReference type="EMBL" id="BPLR01020541">
    <property type="protein sequence ID" value="GIX79840.1"/>
    <property type="molecule type" value="Genomic_DNA"/>
</dbReference>
<dbReference type="Proteomes" id="UP001054945">
    <property type="component" value="Unassembled WGS sequence"/>
</dbReference>
<organism evidence="1 2">
    <name type="scientific">Caerostris extrusa</name>
    <name type="common">Bark spider</name>
    <name type="synonym">Caerostris bankana</name>
    <dbReference type="NCBI Taxonomy" id="172846"/>
    <lineage>
        <taxon>Eukaryota</taxon>
        <taxon>Metazoa</taxon>
        <taxon>Ecdysozoa</taxon>
        <taxon>Arthropoda</taxon>
        <taxon>Chelicerata</taxon>
        <taxon>Arachnida</taxon>
        <taxon>Araneae</taxon>
        <taxon>Araneomorphae</taxon>
        <taxon>Entelegynae</taxon>
        <taxon>Araneoidea</taxon>
        <taxon>Araneidae</taxon>
        <taxon>Caerostris</taxon>
    </lineage>
</organism>
<comment type="caution">
    <text evidence="1">The sequence shown here is derived from an EMBL/GenBank/DDBJ whole genome shotgun (WGS) entry which is preliminary data.</text>
</comment>
<evidence type="ECO:0000313" key="2">
    <source>
        <dbReference type="Proteomes" id="UP001054945"/>
    </source>
</evidence>
<protein>
    <submittedName>
        <fullName evidence="1">Uncharacterized protein</fullName>
    </submittedName>
</protein>
<proteinExistence type="predicted"/>
<keyword evidence="2" id="KW-1185">Reference proteome</keyword>
<evidence type="ECO:0000313" key="1">
    <source>
        <dbReference type="EMBL" id="GIX79840.1"/>
    </source>
</evidence>
<sequence length="99" mass="11539">MVVGNSNIPGGVRWFMFLSLNFDRERNSTDNLSVQKLFRDKWISDRWKWRRSLDGRVNEVLSCFSSDILWAGVATTMSLCGSFPAMSEERRRRCAIPIY</sequence>
<dbReference type="AlphaFoldDB" id="A0AAV4N4V0"/>